<evidence type="ECO:0000313" key="3">
    <source>
        <dbReference type="EMBL" id="MCK9876496.1"/>
    </source>
</evidence>
<organism evidence="3 4">
    <name type="scientific">Frankia umida</name>
    <dbReference type="NCBI Taxonomy" id="573489"/>
    <lineage>
        <taxon>Bacteria</taxon>
        <taxon>Bacillati</taxon>
        <taxon>Actinomycetota</taxon>
        <taxon>Actinomycetes</taxon>
        <taxon>Frankiales</taxon>
        <taxon>Frankiaceae</taxon>
        <taxon>Frankia</taxon>
    </lineage>
</organism>
<name>A0ABT0JY79_9ACTN</name>
<feature type="compositionally biased region" description="Low complexity" evidence="1">
    <location>
        <begin position="169"/>
        <end position="183"/>
    </location>
</feature>
<feature type="region of interest" description="Disordered" evidence="1">
    <location>
        <begin position="144"/>
        <end position="183"/>
    </location>
</feature>
<reference evidence="3 4" key="1">
    <citation type="submission" date="2022-04" db="EMBL/GenBank/DDBJ databases">
        <title>Genome diversity in the genus Frankia.</title>
        <authorList>
            <person name="Carlos-Shanley C."/>
            <person name="Hahn D."/>
        </authorList>
    </citation>
    <scope>NUCLEOTIDE SEQUENCE [LARGE SCALE GENOMIC DNA]</scope>
    <source>
        <strain evidence="3 4">Ag45/Mut15</strain>
    </source>
</reference>
<accession>A0ABT0JY79</accession>
<feature type="transmembrane region" description="Helical" evidence="2">
    <location>
        <begin position="109"/>
        <end position="128"/>
    </location>
</feature>
<feature type="compositionally biased region" description="Basic and acidic residues" evidence="1">
    <location>
        <begin position="144"/>
        <end position="168"/>
    </location>
</feature>
<keyword evidence="4" id="KW-1185">Reference proteome</keyword>
<evidence type="ECO:0000256" key="2">
    <source>
        <dbReference type="SAM" id="Phobius"/>
    </source>
</evidence>
<evidence type="ECO:0000256" key="1">
    <source>
        <dbReference type="SAM" id="MobiDB-lite"/>
    </source>
</evidence>
<proteinExistence type="predicted"/>
<gene>
    <name evidence="3" type="ORF">MXD59_12045</name>
</gene>
<dbReference type="Pfam" id="PF09656">
    <property type="entry name" value="PGPGW"/>
    <property type="match status" value="1"/>
</dbReference>
<comment type="caution">
    <text evidence="3">The sequence shown here is derived from an EMBL/GenBank/DDBJ whole genome shotgun (WGS) entry which is preliminary data.</text>
</comment>
<dbReference type="EMBL" id="JALKFT010000010">
    <property type="protein sequence ID" value="MCK9876496.1"/>
    <property type="molecule type" value="Genomic_DNA"/>
</dbReference>
<feature type="transmembrane region" description="Helical" evidence="2">
    <location>
        <begin position="12"/>
        <end position="30"/>
    </location>
</feature>
<sequence>MFSGSARLLRRIAVTVLGVAVLGVGIAMLVLPGPGFLVVALGFFILSLEYEWARSRFEQARTKAADLADQAAGRPLYSVFTILFGLGMVAAGLWWALDDGLPASGPWTGGSIIFSGLVVLATMVVSLWQAHQAREHGQPTPAELLERREHAEHTEHTGQQEQDGHQERAGGAATAPGSPGSHP</sequence>
<dbReference type="Proteomes" id="UP001201873">
    <property type="component" value="Unassembled WGS sequence"/>
</dbReference>
<dbReference type="InterPro" id="IPR019099">
    <property type="entry name" value="Uncharacterised_PGPGW_TM"/>
</dbReference>
<feature type="transmembrane region" description="Helical" evidence="2">
    <location>
        <begin position="36"/>
        <end position="53"/>
    </location>
</feature>
<keyword evidence="2" id="KW-1133">Transmembrane helix</keyword>
<keyword evidence="2" id="KW-0812">Transmembrane</keyword>
<dbReference type="RefSeq" id="WP_248824749.1">
    <property type="nucleotide sequence ID" value="NZ_JALKFT010000010.1"/>
</dbReference>
<protein>
    <recommendedName>
        <fullName evidence="5">Transmembrane protein (PGPGW)</fullName>
    </recommendedName>
</protein>
<keyword evidence="2" id="KW-0472">Membrane</keyword>
<evidence type="ECO:0008006" key="5">
    <source>
        <dbReference type="Google" id="ProtNLM"/>
    </source>
</evidence>
<feature type="transmembrane region" description="Helical" evidence="2">
    <location>
        <begin position="74"/>
        <end position="97"/>
    </location>
</feature>
<evidence type="ECO:0000313" key="4">
    <source>
        <dbReference type="Proteomes" id="UP001201873"/>
    </source>
</evidence>